<dbReference type="EMBL" id="LNUW01000035">
    <property type="protein sequence ID" value="KXG84921.1"/>
    <property type="molecule type" value="Genomic_DNA"/>
</dbReference>
<protein>
    <submittedName>
        <fullName evidence="1">Uncharacterized protein</fullName>
    </submittedName>
</protein>
<keyword evidence="2" id="KW-1185">Reference proteome</keyword>
<evidence type="ECO:0000313" key="1">
    <source>
        <dbReference type="EMBL" id="KXG84921.1"/>
    </source>
</evidence>
<evidence type="ECO:0000313" key="2">
    <source>
        <dbReference type="Proteomes" id="UP000070498"/>
    </source>
</evidence>
<dbReference type="STRING" id="2052828.ATO67_09820"/>
<reference evidence="1 2" key="1">
    <citation type="submission" date="2015-11" db="EMBL/GenBank/DDBJ databases">
        <title>Draft genome sequence of Agrobacterium sp. R89-1.</title>
        <authorList>
            <person name="Zahradnik J."/>
            <person name="Kyslikova E."/>
            <person name="Palyzova A."/>
            <person name="Kyslik P."/>
        </authorList>
    </citation>
    <scope>NUCLEOTIDE SEQUENCE [LARGE SCALE GENOMIC DNA]</scope>
    <source>
        <strain evidence="1 2">R89-1</strain>
    </source>
</reference>
<organism evidence="1 2">
    <name type="scientific">Agrobacterium bohemicum</name>
    <dbReference type="NCBI Taxonomy" id="2052828"/>
    <lineage>
        <taxon>Bacteria</taxon>
        <taxon>Pseudomonadati</taxon>
        <taxon>Pseudomonadota</taxon>
        <taxon>Alphaproteobacteria</taxon>
        <taxon>Hyphomicrobiales</taxon>
        <taxon>Rhizobiaceae</taxon>
        <taxon>Rhizobium/Agrobacterium group</taxon>
        <taxon>Agrobacterium</taxon>
    </lineage>
</organism>
<accession>A0A135P0H1</accession>
<name>A0A135P0H1_9HYPH</name>
<comment type="caution">
    <text evidence="1">The sequence shown here is derived from an EMBL/GenBank/DDBJ whole genome shotgun (WGS) entry which is preliminary data.</text>
</comment>
<proteinExistence type="predicted"/>
<dbReference type="AlphaFoldDB" id="A0A135P0H1"/>
<dbReference type="Proteomes" id="UP000070498">
    <property type="component" value="Unassembled WGS sequence"/>
</dbReference>
<sequence length="76" mass="8753">MFLLIAPLRTTERNCRRFELDRKSKHHNSFAKKRSTILIGHVHDMVVMQNPAGFAGDRSRLAYSIRITAKTTIKTV</sequence>
<gene>
    <name evidence="1" type="ORF">ATO67_09820</name>
</gene>